<dbReference type="GO" id="GO:0003993">
    <property type="term" value="F:acid phosphatase activity"/>
    <property type="evidence" value="ECO:0007669"/>
    <property type="project" value="TreeGrafter"/>
</dbReference>
<dbReference type="SUPFAM" id="SSF53254">
    <property type="entry name" value="Phosphoglycerate mutase-like"/>
    <property type="match status" value="1"/>
</dbReference>
<keyword evidence="2" id="KW-0732">Signal</keyword>
<dbReference type="PANTHER" id="PTHR20963:SF42">
    <property type="entry name" value="PHOSPHOGLYCERATE MUTASE-LIKE PROTEIN"/>
    <property type="match status" value="1"/>
</dbReference>
<organism evidence="3 4">
    <name type="scientific">Gymnopilus junonius</name>
    <name type="common">Spectacular rustgill mushroom</name>
    <name type="synonym">Gymnopilus spectabilis subsp. junonius</name>
    <dbReference type="NCBI Taxonomy" id="109634"/>
    <lineage>
        <taxon>Eukaryota</taxon>
        <taxon>Fungi</taxon>
        <taxon>Dikarya</taxon>
        <taxon>Basidiomycota</taxon>
        <taxon>Agaricomycotina</taxon>
        <taxon>Agaricomycetes</taxon>
        <taxon>Agaricomycetidae</taxon>
        <taxon>Agaricales</taxon>
        <taxon>Agaricineae</taxon>
        <taxon>Hymenogastraceae</taxon>
        <taxon>Gymnopilus</taxon>
    </lineage>
</organism>
<proteinExistence type="predicted"/>
<comment type="caution">
    <text evidence="3">The sequence shown here is derived from an EMBL/GenBank/DDBJ whole genome shotgun (WGS) entry which is preliminary data.</text>
</comment>
<name>A0A9P5NYI9_GYMJU</name>
<accession>A0A9P5NYI9</accession>
<dbReference type="PANTHER" id="PTHR20963">
    <property type="entry name" value="MULTIPLE INOSITOL POLYPHOSPHATE PHOSPHATASE-RELATED"/>
    <property type="match status" value="1"/>
</dbReference>
<evidence type="ECO:0000256" key="2">
    <source>
        <dbReference type="SAM" id="SignalP"/>
    </source>
</evidence>
<dbReference type="InterPro" id="IPR000560">
    <property type="entry name" value="His_Pase_clade-2"/>
</dbReference>
<gene>
    <name evidence="3" type="ORF">CPB84DRAFT_1760048</name>
</gene>
<keyword evidence="4" id="KW-1185">Reference proteome</keyword>
<feature type="signal peptide" evidence="2">
    <location>
        <begin position="1"/>
        <end position="20"/>
    </location>
</feature>
<dbReference type="InterPro" id="IPR029033">
    <property type="entry name" value="His_PPase_superfam"/>
</dbReference>
<dbReference type="Proteomes" id="UP000724874">
    <property type="component" value="Unassembled WGS sequence"/>
</dbReference>
<dbReference type="Gene3D" id="3.40.50.1240">
    <property type="entry name" value="Phosphoglycerate mutase-like"/>
    <property type="match status" value="1"/>
</dbReference>
<dbReference type="AlphaFoldDB" id="A0A9P5NYI9"/>
<dbReference type="EMBL" id="JADNYJ010000002">
    <property type="protein sequence ID" value="KAF8912976.1"/>
    <property type="molecule type" value="Genomic_DNA"/>
</dbReference>
<keyword evidence="1" id="KW-0378">Hydrolase</keyword>
<protein>
    <submittedName>
        <fullName evidence="3">Phosphoglycerate mutase-like protein</fullName>
    </submittedName>
</protein>
<sequence length="553" mass="59581">MVLRSCLVLLPLLSLAVVKGSPAHASSFAGSTSTFLFPPAGVTVTATDTFFLDESQIGFAGPTPTGDEAFSIQTATAIAKLDNVFPLVQPNAQDSAKSKKPFNVLTHLGNLSPWQSVDSSSFGLPNTSPVIPSGCELRQVHLAHRHGARYPTSDGVTSGFAAKLQTAVAGAGFSASGALSFLNTWTYKLGAEILTPFGRSQIFELGVGFRVKYGDLLKGLTDLPVFRTTSEERMIDSALHFAAGFFGVQSYQQDYHQLIMVETDGQNNTLAPYENCANADNAVSAFGSQQANKWANIYLKPTLKRLSPLLHGVNLTINDLVAMQELCAYETVSLGFSQFCDVFTEEEWEGFEYFIDLQFWYGNGPGNPTTAAMGIGYVEELVSRLTQTRITTFDSAVNATIVTNPVLFPVNQSIYVDASHDTVLSTFYVAMNFSSLAGNGPLPTDHIPKDQTYFVNQLAPFGSNLVGQVLSCPASSSKPTHIRWILNDGVLPLTGIKGCKSNSNGLCDLDAFIAGMKQRIEEVDFNLGCFGNITVPVPDNIVDGQLPASKRKN</sequence>
<feature type="chain" id="PRO_5040303534" evidence="2">
    <location>
        <begin position="21"/>
        <end position="553"/>
    </location>
</feature>
<evidence type="ECO:0000313" key="4">
    <source>
        <dbReference type="Proteomes" id="UP000724874"/>
    </source>
</evidence>
<evidence type="ECO:0000256" key="1">
    <source>
        <dbReference type="ARBA" id="ARBA00022801"/>
    </source>
</evidence>
<dbReference type="OrthoDB" id="6509975at2759"/>
<evidence type="ECO:0000313" key="3">
    <source>
        <dbReference type="EMBL" id="KAF8912976.1"/>
    </source>
</evidence>
<reference evidence="3" key="1">
    <citation type="submission" date="2020-11" db="EMBL/GenBank/DDBJ databases">
        <authorList>
            <consortium name="DOE Joint Genome Institute"/>
            <person name="Ahrendt S."/>
            <person name="Riley R."/>
            <person name="Andreopoulos W."/>
            <person name="LaButti K."/>
            <person name="Pangilinan J."/>
            <person name="Ruiz-duenas F.J."/>
            <person name="Barrasa J.M."/>
            <person name="Sanchez-Garcia M."/>
            <person name="Camarero S."/>
            <person name="Miyauchi S."/>
            <person name="Serrano A."/>
            <person name="Linde D."/>
            <person name="Babiker R."/>
            <person name="Drula E."/>
            <person name="Ayuso-Fernandez I."/>
            <person name="Pacheco R."/>
            <person name="Padilla G."/>
            <person name="Ferreira P."/>
            <person name="Barriuso J."/>
            <person name="Kellner H."/>
            <person name="Castanera R."/>
            <person name="Alfaro M."/>
            <person name="Ramirez L."/>
            <person name="Pisabarro A.G."/>
            <person name="Kuo A."/>
            <person name="Tritt A."/>
            <person name="Lipzen A."/>
            <person name="He G."/>
            <person name="Yan M."/>
            <person name="Ng V."/>
            <person name="Cullen D."/>
            <person name="Martin F."/>
            <person name="Rosso M.-N."/>
            <person name="Henrissat B."/>
            <person name="Hibbett D."/>
            <person name="Martinez A.T."/>
            <person name="Grigoriev I.V."/>
        </authorList>
    </citation>
    <scope>NUCLEOTIDE SEQUENCE</scope>
    <source>
        <strain evidence="3">AH 44721</strain>
    </source>
</reference>
<dbReference type="Pfam" id="PF00328">
    <property type="entry name" value="His_Phos_2"/>
    <property type="match status" value="1"/>
</dbReference>
<dbReference type="CDD" id="cd07061">
    <property type="entry name" value="HP_HAP_like"/>
    <property type="match status" value="1"/>
</dbReference>